<gene>
    <name evidence="2" type="ordered locus">Oter_2246</name>
</gene>
<dbReference type="EMBL" id="CP001032">
    <property type="protein sequence ID" value="ACB75529.1"/>
    <property type="molecule type" value="Genomic_DNA"/>
</dbReference>
<dbReference type="eggNOG" id="COG3440">
    <property type="taxonomic scope" value="Bacteria"/>
</dbReference>
<dbReference type="KEGG" id="ote:Oter_2246"/>
<feature type="domain" description="HNH nuclease" evidence="1">
    <location>
        <begin position="217"/>
        <end position="268"/>
    </location>
</feature>
<protein>
    <recommendedName>
        <fullName evidence="1">HNH nuclease domain-containing protein</fullName>
    </recommendedName>
</protein>
<reference evidence="2 3" key="1">
    <citation type="journal article" date="2011" name="J. Bacteriol.">
        <title>Genome sequence of the verrucomicrobium Opitutus terrae PB90-1, an abundant inhabitant of rice paddy soil ecosystems.</title>
        <authorList>
            <person name="van Passel M.W."/>
            <person name="Kant R."/>
            <person name="Palva A."/>
            <person name="Copeland A."/>
            <person name="Lucas S."/>
            <person name="Lapidus A."/>
            <person name="Glavina del Rio T."/>
            <person name="Pitluck S."/>
            <person name="Goltsman E."/>
            <person name="Clum A."/>
            <person name="Sun H."/>
            <person name="Schmutz J."/>
            <person name="Larimer F.W."/>
            <person name="Land M.L."/>
            <person name="Hauser L."/>
            <person name="Kyrpides N."/>
            <person name="Mikhailova N."/>
            <person name="Richardson P.P."/>
            <person name="Janssen P.H."/>
            <person name="de Vos W.M."/>
            <person name="Smidt H."/>
        </authorList>
    </citation>
    <scope>NUCLEOTIDE SEQUENCE [LARGE SCALE GENOMIC DNA]</scope>
    <source>
        <strain evidence="3">DSM 11246 / JCM 15787 / PB90-1</strain>
    </source>
</reference>
<dbReference type="Proteomes" id="UP000007013">
    <property type="component" value="Chromosome"/>
</dbReference>
<dbReference type="Pfam" id="PF13391">
    <property type="entry name" value="HNH_2"/>
    <property type="match status" value="1"/>
</dbReference>
<organism evidence="2 3">
    <name type="scientific">Opitutus terrae (strain DSM 11246 / JCM 15787 / PB90-1)</name>
    <dbReference type="NCBI Taxonomy" id="452637"/>
    <lineage>
        <taxon>Bacteria</taxon>
        <taxon>Pseudomonadati</taxon>
        <taxon>Verrucomicrobiota</taxon>
        <taxon>Opitutia</taxon>
        <taxon>Opitutales</taxon>
        <taxon>Opitutaceae</taxon>
        <taxon>Opitutus</taxon>
    </lineage>
</organism>
<name>B1ZPS6_OPITP</name>
<evidence type="ECO:0000313" key="2">
    <source>
        <dbReference type="EMBL" id="ACB75529.1"/>
    </source>
</evidence>
<dbReference type="InterPro" id="IPR003615">
    <property type="entry name" value="HNH_nuc"/>
</dbReference>
<keyword evidence="3" id="KW-1185">Reference proteome</keyword>
<dbReference type="OrthoDB" id="5678128at2"/>
<dbReference type="HOGENOM" id="CLU_054701_0_0_0"/>
<dbReference type="AlphaFoldDB" id="B1ZPS6"/>
<dbReference type="REBASE" id="35109">
    <property type="entry name" value="OtePBMcrB2P"/>
</dbReference>
<proteinExistence type="predicted"/>
<sequence length="323" mass="36151">MAFWWVNHKQTFRHEFRGGYIWSPKRRKDGARNVFYDCMRMVRPGDVVFSYADGLIRGAGTAKTHCYTSPRPDEFGHIGNAWDVIGWRVDVDFLTAANPVQPHFVLDDIGPYIGVRHSPLNADGTGRQAVYLAAIPDVLGHIVADRIGFVVPAGHVAELGDGNQIEVELPGIDEWEQIEERKIESSELPQTERAALIKSRLGQGRFKINVSRFETRCRVTQVSNPVHLIASHIKPWRESNNEERLAAGNGLLLTPTIDHLFDRGFISFADSGETLISPIADVDSLRRMGVNPDNPPQVGGFNSDQKHFLQHHRTSIFLEGVSA</sequence>
<evidence type="ECO:0000313" key="3">
    <source>
        <dbReference type="Proteomes" id="UP000007013"/>
    </source>
</evidence>
<accession>B1ZPS6</accession>
<evidence type="ECO:0000259" key="1">
    <source>
        <dbReference type="Pfam" id="PF13391"/>
    </source>
</evidence>